<dbReference type="InterPro" id="IPR017871">
    <property type="entry name" value="ABC_transporter-like_CS"/>
</dbReference>
<dbReference type="PANTHER" id="PTHR43297:SF2">
    <property type="entry name" value="DIPEPTIDE TRANSPORT ATP-BINDING PROTEIN DPPD"/>
    <property type="match status" value="1"/>
</dbReference>
<dbReference type="Proteomes" id="UP000002417">
    <property type="component" value="Chromosome"/>
</dbReference>
<dbReference type="InterPro" id="IPR050388">
    <property type="entry name" value="ABC_Ni/Peptide_Import"/>
</dbReference>
<name>A7IPD1_XANP2</name>
<sequence length="605" mass="65175">MHGVVDVTAQAAKTSEAPSGPLLEVRDLTVEFATRRGVVTAVSQVNLTLAKGETLGIVGESGSGKSVTSYTVMRILDRAGRIAEGSITFSGMDVAHAPESAMRDLRGREMSMIFQNPRAALNPIRTVGRQIGDVLLQHVQADARNVKEKVIDILKQVRIARPEERYHAYPFELSGGMCQRIVIALALACRPQLMIADEPTTGLDVTTQKAVMDLVTELTRERGMSTLLITHDLGLAAAYCDTVMVMEKGRVVETAPAERIFRDPQHPYTRKLMRATPRPGITLKDLLPEEPDPLPPAGEGRVAAHVSTPATVSGPGASPLPHAGHGASAVPLLKVENLLKEYPRQGAPSAFLSGLLGKKAPPEERIFRAVDGISFEVKKGESVGLVGESGCGKSTTSTIVMRLIDPTAGKITFDGEDISAVPAKDFAHHPLRGRIQMVFQDPTESLNPRYTAERAIADPLLRMGGMSGGAKLRARVAELAEMVGLPQNLLERFPHQLSGGQKARIGIARAIALDPDLVILDEPTAALDVSVQAVVLNLLEELKQRLGMSYLFVSHDLHVVGLLCDRVIVMRQGRIVEEGSSQQVLDAPKDAYTRELIAAIPHPPV</sequence>
<evidence type="ECO:0000256" key="7">
    <source>
        <dbReference type="ARBA" id="ARBA00023136"/>
    </source>
</evidence>
<dbReference type="InterPro" id="IPR003439">
    <property type="entry name" value="ABC_transporter-like_ATP-bd"/>
</dbReference>
<keyword evidence="6" id="KW-0067">ATP-binding</keyword>
<evidence type="ECO:0000313" key="11">
    <source>
        <dbReference type="Proteomes" id="UP000002417"/>
    </source>
</evidence>
<dbReference type="OrthoDB" id="9802264at2"/>
<keyword evidence="4" id="KW-1003">Cell membrane</keyword>
<dbReference type="InterPro" id="IPR003593">
    <property type="entry name" value="AAA+_ATPase"/>
</dbReference>
<protein>
    <submittedName>
        <fullName evidence="10">ABC transporter related</fullName>
    </submittedName>
</protein>
<dbReference type="HOGENOM" id="CLU_000604_86_2_5"/>
<dbReference type="GO" id="GO:0055085">
    <property type="term" value="P:transmembrane transport"/>
    <property type="evidence" value="ECO:0007669"/>
    <property type="project" value="UniProtKB-ARBA"/>
</dbReference>
<comment type="similarity">
    <text evidence="2">Belongs to the ABC transporter superfamily.</text>
</comment>
<keyword evidence="7" id="KW-0472">Membrane</keyword>
<dbReference type="GO" id="GO:0016887">
    <property type="term" value="F:ATP hydrolysis activity"/>
    <property type="evidence" value="ECO:0007669"/>
    <property type="project" value="InterPro"/>
</dbReference>
<dbReference type="NCBIfam" id="NF007739">
    <property type="entry name" value="PRK10419.1"/>
    <property type="match status" value="2"/>
</dbReference>
<evidence type="ECO:0000256" key="3">
    <source>
        <dbReference type="ARBA" id="ARBA00022448"/>
    </source>
</evidence>
<dbReference type="InterPro" id="IPR013563">
    <property type="entry name" value="Oligopep_ABC_C"/>
</dbReference>
<dbReference type="CDD" id="cd03257">
    <property type="entry name" value="ABC_NikE_OppD_transporters"/>
    <property type="match status" value="2"/>
</dbReference>
<evidence type="ECO:0000259" key="9">
    <source>
        <dbReference type="PROSITE" id="PS50893"/>
    </source>
</evidence>
<feature type="region of interest" description="Disordered" evidence="8">
    <location>
        <begin position="282"/>
        <end position="301"/>
    </location>
</feature>
<gene>
    <name evidence="10" type="ordered locus">Xaut_4657</name>
</gene>
<dbReference type="PROSITE" id="PS50893">
    <property type="entry name" value="ABC_TRANSPORTER_2"/>
    <property type="match status" value="2"/>
</dbReference>
<feature type="domain" description="ABC transporter" evidence="9">
    <location>
        <begin position="25"/>
        <end position="273"/>
    </location>
</feature>
<dbReference type="InterPro" id="IPR027417">
    <property type="entry name" value="P-loop_NTPase"/>
</dbReference>
<feature type="domain" description="ABC transporter" evidence="9">
    <location>
        <begin position="333"/>
        <end position="597"/>
    </location>
</feature>
<evidence type="ECO:0000256" key="2">
    <source>
        <dbReference type="ARBA" id="ARBA00005417"/>
    </source>
</evidence>
<dbReference type="GO" id="GO:0005886">
    <property type="term" value="C:plasma membrane"/>
    <property type="evidence" value="ECO:0007669"/>
    <property type="project" value="UniProtKB-SubCell"/>
</dbReference>
<evidence type="ECO:0000256" key="4">
    <source>
        <dbReference type="ARBA" id="ARBA00022475"/>
    </source>
</evidence>
<keyword evidence="5" id="KW-0547">Nucleotide-binding</keyword>
<dbReference type="PROSITE" id="PS00211">
    <property type="entry name" value="ABC_TRANSPORTER_1"/>
    <property type="match status" value="2"/>
</dbReference>
<evidence type="ECO:0000256" key="5">
    <source>
        <dbReference type="ARBA" id="ARBA00022741"/>
    </source>
</evidence>
<proteinExistence type="inferred from homology"/>
<dbReference type="AlphaFoldDB" id="A7IPD1"/>
<dbReference type="KEGG" id="xau:Xaut_4657"/>
<evidence type="ECO:0000256" key="6">
    <source>
        <dbReference type="ARBA" id="ARBA00022840"/>
    </source>
</evidence>
<accession>A7IPD1</accession>
<keyword evidence="11" id="KW-1185">Reference proteome</keyword>
<dbReference type="PANTHER" id="PTHR43297">
    <property type="entry name" value="OLIGOPEPTIDE TRANSPORT ATP-BINDING PROTEIN APPD"/>
    <property type="match status" value="1"/>
</dbReference>
<dbReference type="FunFam" id="3.40.50.300:FF:000016">
    <property type="entry name" value="Oligopeptide ABC transporter ATP-binding component"/>
    <property type="match status" value="1"/>
</dbReference>
<dbReference type="SMART" id="SM00382">
    <property type="entry name" value="AAA"/>
    <property type="match status" value="2"/>
</dbReference>
<evidence type="ECO:0000313" key="10">
    <source>
        <dbReference type="EMBL" id="ABS69877.1"/>
    </source>
</evidence>
<dbReference type="NCBIfam" id="NF008453">
    <property type="entry name" value="PRK11308.1"/>
    <property type="match status" value="2"/>
</dbReference>
<evidence type="ECO:0000256" key="8">
    <source>
        <dbReference type="SAM" id="MobiDB-lite"/>
    </source>
</evidence>
<dbReference type="Pfam" id="PF00005">
    <property type="entry name" value="ABC_tran"/>
    <property type="match status" value="2"/>
</dbReference>
<dbReference type="Pfam" id="PF08352">
    <property type="entry name" value="oligo_HPY"/>
    <property type="match status" value="2"/>
</dbReference>
<dbReference type="Gene3D" id="3.40.50.300">
    <property type="entry name" value="P-loop containing nucleotide triphosphate hydrolases"/>
    <property type="match status" value="2"/>
</dbReference>
<dbReference type="PhylomeDB" id="A7IPD1"/>
<dbReference type="GO" id="GO:0015833">
    <property type="term" value="P:peptide transport"/>
    <property type="evidence" value="ECO:0007669"/>
    <property type="project" value="InterPro"/>
</dbReference>
<evidence type="ECO:0000256" key="1">
    <source>
        <dbReference type="ARBA" id="ARBA00004417"/>
    </source>
</evidence>
<dbReference type="GO" id="GO:0005524">
    <property type="term" value="F:ATP binding"/>
    <property type="evidence" value="ECO:0007669"/>
    <property type="project" value="UniProtKB-KW"/>
</dbReference>
<keyword evidence="3" id="KW-0813">Transport</keyword>
<organism evidence="10 11">
    <name type="scientific">Xanthobacter autotrophicus (strain ATCC BAA-1158 / Py2)</name>
    <dbReference type="NCBI Taxonomy" id="78245"/>
    <lineage>
        <taxon>Bacteria</taxon>
        <taxon>Pseudomonadati</taxon>
        <taxon>Pseudomonadota</taxon>
        <taxon>Alphaproteobacteria</taxon>
        <taxon>Hyphomicrobiales</taxon>
        <taxon>Xanthobacteraceae</taxon>
        <taxon>Xanthobacter</taxon>
    </lineage>
</organism>
<reference evidence="10 11" key="1">
    <citation type="submission" date="2007-07" db="EMBL/GenBank/DDBJ databases">
        <title>Complete sequence of chromosome of Xanthobacter autotrophicus Py2.</title>
        <authorList>
            <consortium name="US DOE Joint Genome Institute"/>
            <person name="Copeland A."/>
            <person name="Lucas S."/>
            <person name="Lapidus A."/>
            <person name="Barry K."/>
            <person name="Glavina del Rio T."/>
            <person name="Hammon N."/>
            <person name="Israni S."/>
            <person name="Dalin E."/>
            <person name="Tice H."/>
            <person name="Pitluck S."/>
            <person name="Sims D."/>
            <person name="Brettin T."/>
            <person name="Bruce D."/>
            <person name="Detter J.C."/>
            <person name="Han C."/>
            <person name="Tapia R."/>
            <person name="Brainard J."/>
            <person name="Schmutz J."/>
            <person name="Larimer F."/>
            <person name="Land M."/>
            <person name="Hauser L."/>
            <person name="Kyrpides N."/>
            <person name="Kim E."/>
            <person name="Ensigns S.A."/>
            <person name="Richardson P."/>
        </authorList>
    </citation>
    <scope>NUCLEOTIDE SEQUENCE [LARGE SCALE GENOMIC DNA]</scope>
    <source>
        <strain evidence="11">ATCC BAA-1158 / Py2</strain>
    </source>
</reference>
<comment type="subcellular location">
    <subcellularLocation>
        <location evidence="1">Cell inner membrane</location>
        <topology evidence="1">Peripheral membrane protein</topology>
    </subcellularLocation>
</comment>
<dbReference type="EMBL" id="CP000781">
    <property type="protein sequence ID" value="ABS69877.1"/>
    <property type="molecule type" value="Genomic_DNA"/>
</dbReference>
<dbReference type="eggNOG" id="COG4172">
    <property type="taxonomic scope" value="Bacteria"/>
</dbReference>
<dbReference type="SUPFAM" id="SSF52540">
    <property type="entry name" value="P-loop containing nucleoside triphosphate hydrolases"/>
    <property type="match status" value="2"/>
</dbReference>
<dbReference type="STRING" id="78245.Xaut_4657"/>